<dbReference type="GO" id="GO:0008270">
    <property type="term" value="F:zinc ion binding"/>
    <property type="evidence" value="ECO:0007669"/>
    <property type="project" value="InterPro"/>
</dbReference>
<evidence type="ECO:0000256" key="2">
    <source>
        <dbReference type="SAM" id="MobiDB-lite"/>
    </source>
</evidence>
<dbReference type="Proteomes" id="UP001303760">
    <property type="component" value="Unassembled WGS sequence"/>
</dbReference>
<sequence>MGRQPTSGYCQTCRRRRVKCDKARPQCGRCVASGHTCGGYDLPLRVHALGVQSENDGTQRLVSILRPSSLAQLAPRPPLELDLGAFREDISSSYFFATFNWAPFWRPVMLSATNGDFPAINKLCFRAISYGHMGLGLRDGTLQVKARQLYGQVLTEFQSLLRQPEKSELAKLGFTVFVMNNVMGRAPPHHVGIIQIVQHCGPETYQEERLLELFRSCRALLLCQSLCRQSRCFLEDAAWKTIPWQRVPKTFEDRLMDIFVDLPGLAEAVVVPANRAACRDKIDALSIALQDWRWDWQSVNSGSVRQVRHGGLKDNDTAATSIMDQMLQASLEFDSPRLALDILFYNAVLVYLMQIRSVASGENSHHESLSPDDERYIRRLVAMSRDNPLLLPGQVKFRCQAAVEAFMTLSCIRRLMATTPTAVTVVTPATIGIVYWVLRDHLPLNGDLSRLLSKFPIFENAQRVFAGYFVSLDTSLGLPNYCDAGNGEEEEGETVPRADQPAFS</sequence>
<dbReference type="PANTHER" id="PTHR38111:SF2">
    <property type="entry name" value="FINGER DOMAIN PROTEIN, PUTATIVE (AFU_ORTHOLOGUE AFUA_1G01560)-RELATED"/>
    <property type="match status" value="1"/>
</dbReference>
<dbReference type="EMBL" id="MU860484">
    <property type="protein sequence ID" value="KAK4233751.1"/>
    <property type="molecule type" value="Genomic_DNA"/>
</dbReference>
<reference evidence="4" key="2">
    <citation type="submission" date="2023-05" db="EMBL/GenBank/DDBJ databases">
        <authorList>
            <consortium name="Lawrence Berkeley National Laboratory"/>
            <person name="Steindorff A."/>
            <person name="Hensen N."/>
            <person name="Bonometti L."/>
            <person name="Westerberg I."/>
            <person name="Brannstrom I.O."/>
            <person name="Guillou S."/>
            <person name="Cros-Aarteil S."/>
            <person name="Calhoun S."/>
            <person name="Haridas S."/>
            <person name="Kuo A."/>
            <person name="Mondo S."/>
            <person name="Pangilinan J."/>
            <person name="Riley R."/>
            <person name="Labutti K."/>
            <person name="Andreopoulos B."/>
            <person name="Lipzen A."/>
            <person name="Chen C."/>
            <person name="Yanf M."/>
            <person name="Daum C."/>
            <person name="Ng V."/>
            <person name="Clum A."/>
            <person name="Ohm R."/>
            <person name="Martin F."/>
            <person name="Silar P."/>
            <person name="Natvig D."/>
            <person name="Lalanne C."/>
            <person name="Gautier V."/>
            <person name="Ament-Velasquez S.L."/>
            <person name="Kruys A."/>
            <person name="Hutchinson M.I."/>
            <person name="Powell A.J."/>
            <person name="Barry K."/>
            <person name="Miller A.N."/>
            <person name="Grigoriev I.V."/>
            <person name="Debuchy R."/>
            <person name="Gladieux P."/>
            <person name="Thoren M.H."/>
            <person name="Johannesson H."/>
        </authorList>
    </citation>
    <scope>NUCLEOTIDE SEQUENCE</scope>
    <source>
        <strain evidence="4">CBS 532.94</strain>
    </source>
</reference>
<dbReference type="GO" id="GO:0000981">
    <property type="term" value="F:DNA-binding transcription factor activity, RNA polymerase II-specific"/>
    <property type="evidence" value="ECO:0007669"/>
    <property type="project" value="InterPro"/>
</dbReference>
<gene>
    <name evidence="4" type="ORF">C8A03DRAFT_19226</name>
</gene>
<comment type="caution">
    <text evidence="4">The sequence shown here is derived from an EMBL/GenBank/DDBJ whole genome shotgun (WGS) entry which is preliminary data.</text>
</comment>
<dbReference type="InterPro" id="IPR053178">
    <property type="entry name" value="Osmoadaptation_assoc"/>
</dbReference>
<dbReference type="SUPFAM" id="SSF57701">
    <property type="entry name" value="Zn2/Cys6 DNA-binding domain"/>
    <property type="match status" value="1"/>
</dbReference>
<dbReference type="Pfam" id="PF00172">
    <property type="entry name" value="Zn_clus"/>
    <property type="match status" value="1"/>
</dbReference>
<dbReference type="AlphaFoldDB" id="A0AAN7C1R8"/>
<organism evidence="4 5">
    <name type="scientific">Achaetomium macrosporum</name>
    <dbReference type="NCBI Taxonomy" id="79813"/>
    <lineage>
        <taxon>Eukaryota</taxon>
        <taxon>Fungi</taxon>
        <taxon>Dikarya</taxon>
        <taxon>Ascomycota</taxon>
        <taxon>Pezizomycotina</taxon>
        <taxon>Sordariomycetes</taxon>
        <taxon>Sordariomycetidae</taxon>
        <taxon>Sordariales</taxon>
        <taxon>Chaetomiaceae</taxon>
        <taxon>Achaetomium</taxon>
    </lineage>
</organism>
<proteinExistence type="predicted"/>
<dbReference type="CDD" id="cd00067">
    <property type="entry name" value="GAL4"/>
    <property type="match status" value="1"/>
</dbReference>
<dbReference type="PROSITE" id="PS50048">
    <property type="entry name" value="ZN2_CY6_FUNGAL_2"/>
    <property type="match status" value="1"/>
</dbReference>
<dbReference type="InterPro" id="IPR036864">
    <property type="entry name" value="Zn2-C6_fun-type_DNA-bd_sf"/>
</dbReference>
<keyword evidence="5" id="KW-1185">Reference proteome</keyword>
<name>A0AAN7C1R8_9PEZI</name>
<protein>
    <recommendedName>
        <fullName evidence="3">Zn(2)-C6 fungal-type domain-containing protein</fullName>
    </recommendedName>
</protein>
<evidence type="ECO:0000256" key="1">
    <source>
        <dbReference type="ARBA" id="ARBA00023242"/>
    </source>
</evidence>
<dbReference type="InterPro" id="IPR001138">
    <property type="entry name" value="Zn2Cys6_DnaBD"/>
</dbReference>
<evidence type="ECO:0000313" key="4">
    <source>
        <dbReference type="EMBL" id="KAK4233751.1"/>
    </source>
</evidence>
<dbReference type="SMART" id="SM00066">
    <property type="entry name" value="GAL4"/>
    <property type="match status" value="1"/>
</dbReference>
<dbReference type="Gene3D" id="4.10.240.10">
    <property type="entry name" value="Zn(2)-C6 fungal-type DNA-binding domain"/>
    <property type="match status" value="1"/>
</dbReference>
<evidence type="ECO:0000313" key="5">
    <source>
        <dbReference type="Proteomes" id="UP001303760"/>
    </source>
</evidence>
<keyword evidence="1" id="KW-0539">Nucleus</keyword>
<dbReference type="PANTHER" id="PTHR38111">
    <property type="entry name" value="ZN(2)-C6 FUNGAL-TYPE DOMAIN-CONTAINING PROTEIN-RELATED"/>
    <property type="match status" value="1"/>
</dbReference>
<accession>A0AAN7C1R8</accession>
<feature type="region of interest" description="Disordered" evidence="2">
    <location>
        <begin position="483"/>
        <end position="504"/>
    </location>
</feature>
<evidence type="ECO:0000259" key="3">
    <source>
        <dbReference type="PROSITE" id="PS50048"/>
    </source>
</evidence>
<reference evidence="4" key="1">
    <citation type="journal article" date="2023" name="Mol. Phylogenet. Evol.">
        <title>Genome-scale phylogeny and comparative genomics of the fungal order Sordariales.</title>
        <authorList>
            <person name="Hensen N."/>
            <person name="Bonometti L."/>
            <person name="Westerberg I."/>
            <person name="Brannstrom I.O."/>
            <person name="Guillou S."/>
            <person name="Cros-Aarteil S."/>
            <person name="Calhoun S."/>
            <person name="Haridas S."/>
            <person name="Kuo A."/>
            <person name="Mondo S."/>
            <person name="Pangilinan J."/>
            <person name="Riley R."/>
            <person name="LaButti K."/>
            <person name="Andreopoulos B."/>
            <person name="Lipzen A."/>
            <person name="Chen C."/>
            <person name="Yan M."/>
            <person name="Daum C."/>
            <person name="Ng V."/>
            <person name="Clum A."/>
            <person name="Steindorff A."/>
            <person name="Ohm R.A."/>
            <person name="Martin F."/>
            <person name="Silar P."/>
            <person name="Natvig D.O."/>
            <person name="Lalanne C."/>
            <person name="Gautier V."/>
            <person name="Ament-Velasquez S.L."/>
            <person name="Kruys A."/>
            <person name="Hutchinson M.I."/>
            <person name="Powell A.J."/>
            <person name="Barry K."/>
            <person name="Miller A.N."/>
            <person name="Grigoriev I.V."/>
            <person name="Debuchy R."/>
            <person name="Gladieux P."/>
            <person name="Hiltunen Thoren M."/>
            <person name="Johannesson H."/>
        </authorList>
    </citation>
    <scope>NUCLEOTIDE SEQUENCE</scope>
    <source>
        <strain evidence="4">CBS 532.94</strain>
    </source>
</reference>
<feature type="domain" description="Zn(2)-C6 fungal-type" evidence="3">
    <location>
        <begin position="10"/>
        <end position="37"/>
    </location>
</feature>